<dbReference type="EMBL" id="AWWV01010405">
    <property type="protein sequence ID" value="OMO79396.1"/>
    <property type="molecule type" value="Genomic_DNA"/>
</dbReference>
<dbReference type="OrthoDB" id="1924677at2759"/>
<proteinExistence type="predicted"/>
<dbReference type="InterPro" id="IPR001810">
    <property type="entry name" value="F-box_dom"/>
</dbReference>
<dbReference type="InterPro" id="IPR050796">
    <property type="entry name" value="SCF_F-box_component"/>
</dbReference>
<gene>
    <name evidence="2" type="ORF">CCACVL1_13703</name>
</gene>
<sequence>MEMEELLGCDALPSSLVLEILSNLPVKALLRFRCVCKSWKDLINFENFINWHLDYSCRRNKLGILMNRYYRYPVRRRRARKKTKLTSFSIISNNRFFSSGLSDLNYVFDKLGDISTSRSQCLAHCDGIFFASDSEDNNALFNLATRETIILPKSNKSHGPSGFGYDLKSHKYKALRIGTPYQCNNINYPSSVQVYTMGAYCWRHVNHLQSNVMERFFRGVASMRVYTSMEQSLARSE</sequence>
<dbReference type="OMA" id="GANAWKE"/>
<evidence type="ECO:0000259" key="1">
    <source>
        <dbReference type="PROSITE" id="PS50181"/>
    </source>
</evidence>
<comment type="caution">
    <text evidence="2">The sequence shown here is derived from an EMBL/GenBank/DDBJ whole genome shotgun (WGS) entry which is preliminary data.</text>
</comment>
<dbReference type="InterPro" id="IPR036047">
    <property type="entry name" value="F-box-like_dom_sf"/>
</dbReference>
<dbReference type="Proteomes" id="UP000188268">
    <property type="component" value="Unassembled WGS sequence"/>
</dbReference>
<dbReference type="Gene3D" id="1.20.1280.50">
    <property type="match status" value="1"/>
</dbReference>
<reference evidence="2 3" key="1">
    <citation type="submission" date="2013-09" db="EMBL/GenBank/DDBJ databases">
        <title>Corchorus capsularis genome sequencing.</title>
        <authorList>
            <person name="Alam M."/>
            <person name="Haque M.S."/>
            <person name="Islam M.S."/>
            <person name="Emdad E.M."/>
            <person name="Islam M.M."/>
            <person name="Ahmed B."/>
            <person name="Halim A."/>
            <person name="Hossen Q.M.M."/>
            <person name="Hossain M.Z."/>
            <person name="Ahmed R."/>
            <person name="Khan M.M."/>
            <person name="Islam R."/>
            <person name="Rashid M.M."/>
            <person name="Khan S.A."/>
            <person name="Rahman M.S."/>
            <person name="Alam M."/>
        </authorList>
    </citation>
    <scope>NUCLEOTIDE SEQUENCE [LARGE SCALE GENOMIC DNA]</scope>
    <source>
        <strain evidence="3">cv. CVL-1</strain>
        <tissue evidence="2">Whole seedling</tissue>
    </source>
</reference>
<evidence type="ECO:0000313" key="2">
    <source>
        <dbReference type="EMBL" id="OMO79396.1"/>
    </source>
</evidence>
<dbReference type="PANTHER" id="PTHR31672">
    <property type="entry name" value="BNACNNG10540D PROTEIN"/>
    <property type="match status" value="1"/>
</dbReference>
<feature type="domain" description="F-box" evidence="1">
    <location>
        <begin position="6"/>
        <end position="44"/>
    </location>
</feature>
<dbReference type="SUPFAM" id="SSF81383">
    <property type="entry name" value="F-box domain"/>
    <property type="match status" value="1"/>
</dbReference>
<dbReference type="PANTHER" id="PTHR31672:SF13">
    <property type="entry name" value="F-BOX PROTEIN CPR30-LIKE"/>
    <property type="match status" value="1"/>
</dbReference>
<dbReference type="AlphaFoldDB" id="A0A1R3I9X0"/>
<name>A0A1R3I9X0_COCAP</name>
<accession>A0A1R3I9X0</accession>
<dbReference type="CDD" id="cd22157">
    <property type="entry name" value="F-box_AtFBW1-like"/>
    <property type="match status" value="1"/>
</dbReference>
<organism evidence="2 3">
    <name type="scientific">Corchorus capsularis</name>
    <name type="common">Jute</name>
    <dbReference type="NCBI Taxonomy" id="210143"/>
    <lineage>
        <taxon>Eukaryota</taxon>
        <taxon>Viridiplantae</taxon>
        <taxon>Streptophyta</taxon>
        <taxon>Embryophyta</taxon>
        <taxon>Tracheophyta</taxon>
        <taxon>Spermatophyta</taxon>
        <taxon>Magnoliopsida</taxon>
        <taxon>eudicotyledons</taxon>
        <taxon>Gunneridae</taxon>
        <taxon>Pentapetalae</taxon>
        <taxon>rosids</taxon>
        <taxon>malvids</taxon>
        <taxon>Malvales</taxon>
        <taxon>Malvaceae</taxon>
        <taxon>Grewioideae</taxon>
        <taxon>Apeibeae</taxon>
        <taxon>Corchorus</taxon>
    </lineage>
</organism>
<dbReference type="Pfam" id="PF08268">
    <property type="entry name" value="FBA_3"/>
    <property type="match status" value="1"/>
</dbReference>
<dbReference type="Gramene" id="OMO79396">
    <property type="protein sequence ID" value="OMO79396"/>
    <property type="gene ID" value="CCACVL1_13703"/>
</dbReference>
<evidence type="ECO:0000313" key="3">
    <source>
        <dbReference type="Proteomes" id="UP000188268"/>
    </source>
</evidence>
<dbReference type="Pfam" id="PF00646">
    <property type="entry name" value="F-box"/>
    <property type="match status" value="1"/>
</dbReference>
<dbReference type="SMART" id="SM00256">
    <property type="entry name" value="FBOX"/>
    <property type="match status" value="1"/>
</dbReference>
<dbReference type="STRING" id="210143.A0A1R3I9X0"/>
<dbReference type="PROSITE" id="PS50181">
    <property type="entry name" value="FBOX"/>
    <property type="match status" value="1"/>
</dbReference>
<dbReference type="InterPro" id="IPR013187">
    <property type="entry name" value="F-box-assoc_dom_typ3"/>
</dbReference>
<protein>
    <recommendedName>
        <fullName evidence="1">F-box domain-containing protein</fullName>
    </recommendedName>
</protein>
<keyword evidence="3" id="KW-1185">Reference proteome</keyword>